<dbReference type="EMBL" id="JBEPNW010000008">
    <property type="protein sequence ID" value="MET3870017.1"/>
    <property type="molecule type" value="Genomic_DNA"/>
</dbReference>
<keyword evidence="2" id="KW-1185">Reference proteome</keyword>
<gene>
    <name evidence="1" type="ORF">ABIC20_007402</name>
</gene>
<organism evidence="1 2">
    <name type="scientific">Methylobacterium radiotolerans</name>
    <dbReference type="NCBI Taxonomy" id="31998"/>
    <lineage>
        <taxon>Bacteria</taxon>
        <taxon>Pseudomonadati</taxon>
        <taxon>Pseudomonadota</taxon>
        <taxon>Alphaproteobacteria</taxon>
        <taxon>Hyphomicrobiales</taxon>
        <taxon>Methylobacteriaceae</taxon>
        <taxon>Methylobacterium</taxon>
    </lineage>
</organism>
<evidence type="ECO:0000313" key="1">
    <source>
        <dbReference type="EMBL" id="MET3870017.1"/>
    </source>
</evidence>
<protein>
    <submittedName>
        <fullName evidence="1">Uncharacterized protein</fullName>
    </submittedName>
</protein>
<reference evidence="1 2" key="1">
    <citation type="submission" date="2024-06" db="EMBL/GenBank/DDBJ databases">
        <title>Genomics of switchgrass bacterial isolates.</title>
        <authorList>
            <person name="Shade A."/>
        </authorList>
    </citation>
    <scope>NUCLEOTIDE SEQUENCE [LARGE SCALE GENOMIC DNA]</scope>
    <source>
        <strain evidence="1 2">PvP084</strain>
    </source>
</reference>
<comment type="caution">
    <text evidence="1">The sequence shown here is derived from an EMBL/GenBank/DDBJ whole genome shotgun (WGS) entry which is preliminary data.</text>
</comment>
<sequence length="52" mass="5403">MNWLALIALALILFGTAAYDWREGLYGSCGFNIILGTAALSAGGLMAAGVHF</sequence>
<proteinExistence type="predicted"/>
<name>A0ABV2NU18_9HYPH</name>
<dbReference type="Proteomes" id="UP001549119">
    <property type="component" value="Unassembled WGS sequence"/>
</dbReference>
<evidence type="ECO:0000313" key="2">
    <source>
        <dbReference type="Proteomes" id="UP001549119"/>
    </source>
</evidence>
<accession>A0ABV2NU18</accession>
<dbReference type="RefSeq" id="WP_209651132.1">
    <property type="nucleotide sequence ID" value="NZ_JBEPNV010000005.1"/>
</dbReference>